<evidence type="ECO:0000313" key="1">
    <source>
        <dbReference type="EMBL" id="NGO64210.1"/>
    </source>
</evidence>
<gene>
    <name evidence="1" type="ORF">G6N76_11025</name>
</gene>
<keyword evidence="2" id="KW-1185">Reference proteome</keyword>
<evidence type="ECO:0000313" key="2">
    <source>
        <dbReference type="Proteomes" id="UP000477849"/>
    </source>
</evidence>
<dbReference type="Proteomes" id="UP000477849">
    <property type="component" value="Unassembled WGS sequence"/>
</dbReference>
<accession>A0A6M1S4X5</accession>
<comment type="caution">
    <text evidence="1">The sequence shown here is derived from an EMBL/GenBank/DDBJ whole genome shotgun (WGS) entry which is preliminary data.</text>
</comment>
<protein>
    <submittedName>
        <fullName evidence="1">Uncharacterized protein</fullName>
    </submittedName>
</protein>
<name>A0A6M1S4X5_9HYPH</name>
<reference evidence="1 2" key="1">
    <citation type="submission" date="2020-02" db="EMBL/GenBank/DDBJ databases">
        <title>Genome sequence of the type strain CCBAU10050 of Rhizobium daejeonense.</title>
        <authorList>
            <person name="Gao J."/>
            <person name="Sun J."/>
        </authorList>
    </citation>
    <scope>NUCLEOTIDE SEQUENCE [LARGE SCALE GENOMIC DNA]</scope>
    <source>
        <strain evidence="1 2">CCBAU10050</strain>
    </source>
</reference>
<dbReference type="RefSeq" id="WP_163905244.1">
    <property type="nucleotide sequence ID" value="NZ_CP048427.1"/>
</dbReference>
<organism evidence="1 2">
    <name type="scientific">Rhizobium daejeonense</name>
    <dbReference type="NCBI Taxonomy" id="240521"/>
    <lineage>
        <taxon>Bacteria</taxon>
        <taxon>Pseudomonadati</taxon>
        <taxon>Pseudomonadota</taxon>
        <taxon>Alphaproteobacteria</taxon>
        <taxon>Hyphomicrobiales</taxon>
        <taxon>Rhizobiaceae</taxon>
        <taxon>Rhizobium/Agrobacterium group</taxon>
        <taxon>Rhizobium</taxon>
    </lineage>
</organism>
<dbReference type="EMBL" id="JAAKZH010000003">
    <property type="protein sequence ID" value="NGO64210.1"/>
    <property type="molecule type" value="Genomic_DNA"/>
</dbReference>
<dbReference type="AlphaFoldDB" id="A0A6M1S4X5"/>
<sequence length="265" mass="29601">MKAVTIEKLLIWAFTQELPKVGSGDLGVGIGLSSAWAMTRDFAVLGTLIDRSPNIYGVVPDFLEYGEPHPDALAAGAAVRAIAEMTFSIPDGWQPFPEWPDEHGLIASEVARVVEEQRLKGDRVSGRYVVALVTGSAILGFGPDWRADMPRTQMVKHAGKEAWFVTRKARDAFGRVYEYETDGFDRRKQRPVKGAYRKYTLSDPIRGAILSRLEWELWQDALSYLARSLANRLEGHAIAPFVPDRHPWRRRARSANSSQGFDMAG</sequence>
<proteinExistence type="predicted"/>